<keyword evidence="2" id="KW-0472">Membrane</keyword>
<feature type="transmembrane region" description="Helical" evidence="2">
    <location>
        <begin position="90"/>
        <end position="111"/>
    </location>
</feature>
<evidence type="ECO:0000313" key="4">
    <source>
        <dbReference type="Proteomes" id="UP000295818"/>
    </source>
</evidence>
<evidence type="ECO:0000256" key="1">
    <source>
        <dbReference type="SAM" id="MobiDB-lite"/>
    </source>
</evidence>
<dbReference type="RefSeq" id="WP_241998572.1">
    <property type="nucleotide sequence ID" value="NZ_SLWM01000007.1"/>
</dbReference>
<feature type="region of interest" description="Disordered" evidence="1">
    <location>
        <begin position="1"/>
        <end position="41"/>
    </location>
</feature>
<comment type="caution">
    <text evidence="3">The sequence shown here is derived from an EMBL/GenBank/DDBJ whole genome shotgun (WGS) entry which is preliminary data.</text>
</comment>
<feature type="compositionally biased region" description="Acidic residues" evidence="1">
    <location>
        <begin position="21"/>
        <end position="38"/>
    </location>
</feature>
<evidence type="ECO:0000256" key="2">
    <source>
        <dbReference type="SAM" id="Phobius"/>
    </source>
</evidence>
<gene>
    <name evidence="3" type="ORF">EV644_107221</name>
</gene>
<name>A0ABY2BL14_9ACTN</name>
<feature type="transmembrane region" description="Helical" evidence="2">
    <location>
        <begin position="51"/>
        <end position="70"/>
    </location>
</feature>
<keyword evidence="2" id="KW-0812">Transmembrane</keyword>
<sequence length="171" mass="18244">MGDERIEAEEPEGEVGPGMPDDLEELLEQADEEAAEGADEGRFDAPPLPPLLILAVVGLLAGFVTVALVWLSERGCDRVRDSPTCGTMGFPILVLTVVVTIVLAAVTLTRLAMPHPKLVAFLGVAFMLLIVLAFLSDDLFSTWTLLVVPVLTAVTFLVAHLIAGRLERADA</sequence>
<accession>A0ABY2BL14</accession>
<feature type="transmembrane region" description="Helical" evidence="2">
    <location>
        <begin position="142"/>
        <end position="163"/>
    </location>
</feature>
<organism evidence="3 4">
    <name type="scientific">Kribbella orskensis</name>
    <dbReference type="NCBI Taxonomy" id="2512216"/>
    <lineage>
        <taxon>Bacteria</taxon>
        <taxon>Bacillati</taxon>
        <taxon>Actinomycetota</taxon>
        <taxon>Actinomycetes</taxon>
        <taxon>Propionibacteriales</taxon>
        <taxon>Kribbellaceae</taxon>
        <taxon>Kribbella</taxon>
    </lineage>
</organism>
<protein>
    <submittedName>
        <fullName evidence="3">Uncharacterized protein</fullName>
    </submittedName>
</protein>
<feature type="compositionally biased region" description="Acidic residues" evidence="1">
    <location>
        <begin position="1"/>
        <end position="13"/>
    </location>
</feature>
<evidence type="ECO:0000313" key="3">
    <source>
        <dbReference type="EMBL" id="TCO21898.1"/>
    </source>
</evidence>
<keyword evidence="2" id="KW-1133">Transmembrane helix</keyword>
<keyword evidence="4" id="KW-1185">Reference proteome</keyword>
<feature type="transmembrane region" description="Helical" evidence="2">
    <location>
        <begin position="118"/>
        <end position="136"/>
    </location>
</feature>
<reference evidence="3 4" key="1">
    <citation type="journal article" date="2015" name="Stand. Genomic Sci.">
        <title>Genomic Encyclopedia of Bacterial and Archaeal Type Strains, Phase III: the genomes of soil and plant-associated and newly described type strains.</title>
        <authorList>
            <person name="Whitman W.B."/>
            <person name="Woyke T."/>
            <person name="Klenk H.P."/>
            <person name="Zhou Y."/>
            <person name="Lilburn T.G."/>
            <person name="Beck B.J."/>
            <person name="De Vos P."/>
            <person name="Vandamme P."/>
            <person name="Eisen J.A."/>
            <person name="Garrity G."/>
            <person name="Hugenholtz P."/>
            <person name="Kyrpides N.C."/>
        </authorList>
    </citation>
    <scope>NUCLEOTIDE SEQUENCE [LARGE SCALE GENOMIC DNA]</scope>
    <source>
        <strain evidence="3 4">VKM Ac-2538</strain>
    </source>
</reference>
<proteinExistence type="predicted"/>
<dbReference type="Proteomes" id="UP000295818">
    <property type="component" value="Unassembled WGS sequence"/>
</dbReference>
<dbReference type="EMBL" id="SLWM01000007">
    <property type="protein sequence ID" value="TCO21898.1"/>
    <property type="molecule type" value="Genomic_DNA"/>
</dbReference>